<dbReference type="EMBL" id="QLZR01000004">
    <property type="protein sequence ID" value="RAZ76782.1"/>
    <property type="molecule type" value="Genomic_DNA"/>
</dbReference>
<evidence type="ECO:0000256" key="2">
    <source>
        <dbReference type="ARBA" id="ARBA00022801"/>
    </source>
</evidence>
<dbReference type="GO" id="GO:0016787">
    <property type="term" value="F:hydrolase activity"/>
    <property type="evidence" value="ECO:0007669"/>
    <property type="project" value="UniProtKB-KW"/>
</dbReference>
<name>A0A365KUD6_9BACL</name>
<sequence>MSNNYPKHIVAVSAYVTNAEGEALLIKAHWRKDTWEPPGGQVEQGEALDEAVRREVLEETGIEIDVHGITGVYYNASSEILSVVFRATCSKREIKMQPEEIFDAKFVSLTEKNIEEYITRPHMISRTLDAMLAEDFIPYETWEVRPYNLLGRLDKTKFQV</sequence>
<dbReference type="PRINTS" id="PR00502">
    <property type="entry name" value="NUDIXFAMILY"/>
</dbReference>
<keyword evidence="2 3" id="KW-0378">Hydrolase</keyword>
<dbReference type="InterPro" id="IPR020084">
    <property type="entry name" value="NUDIX_hydrolase_CS"/>
</dbReference>
<gene>
    <name evidence="5" type="ORF">DP120_12195</name>
</gene>
<dbReference type="AlphaFoldDB" id="A0A365KUD6"/>
<reference evidence="5 6" key="1">
    <citation type="submission" date="2018-06" db="EMBL/GenBank/DDBJ databases">
        <title>The draft genome sequences of strains SCU63 and S1.</title>
        <authorList>
            <person name="Gan L."/>
        </authorList>
    </citation>
    <scope>NUCLEOTIDE SEQUENCE [LARGE SCALE GENOMIC DNA]</scope>
    <source>
        <strain evidence="5 6">SCU63</strain>
    </source>
</reference>
<dbReference type="RefSeq" id="WP_112223948.1">
    <property type="nucleotide sequence ID" value="NZ_CP047673.1"/>
</dbReference>
<proteinExistence type="inferred from homology"/>
<evidence type="ECO:0000313" key="6">
    <source>
        <dbReference type="Proteomes" id="UP000251002"/>
    </source>
</evidence>
<protein>
    <submittedName>
        <fullName evidence="5">DNA mismatch repair protein MutT</fullName>
    </submittedName>
</protein>
<comment type="cofactor">
    <cofactor evidence="1">
        <name>Mg(2+)</name>
        <dbReference type="ChEBI" id="CHEBI:18420"/>
    </cofactor>
</comment>
<dbReference type="PANTHER" id="PTHR43046">
    <property type="entry name" value="GDP-MANNOSE MANNOSYL HYDROLASE"/>
    <property type="match status" value="1"/>
</dbReference>
<feature type="domain" description="Nudix hydrolase" evidence="4">
    <location>
        <begin position="7"/>
        <end position="132"/>
    </location>
</feature>
<dbReference type="InterPro" id="IPR020476">
    <property type="entry name" value="Nudix_hydrolase"/>
</dbReference>
<comment type="caution">
    <text evidence="5">The sequence shown here is derived from an EMBL/GenBank/DDBJ whole genome shotgun (WGS) entry which is preliminary data.</text>
</comment>
<dbReference type="Gene3D" id="3.90.79.10">
    <property type="entry name" value="Nucleoside Triphosphate Pyrophosphohydrolase"/>
    <property type="match status" value="1"/>
</dbReference>
<evidence type="ECO:0000256" key="1">
    <source>
        <dbReference type="ARBA" id="ARBA00001946"/>
    </source>
</evidence>
<evidence type="ECO:0000313" key="5">
    <source>
        <dbReference type="EMBL" id="RAZ76782.1"/>
    </source>
</evidence>
<accession>A0A365KUD6</accession>
<organism evidence="5 6">
    <name type="scientific">Planococcus halotolerans</name>
    <dbReference type="NCBI Taxonomy" id="2233542"/>
    <lineage>
        <taxon>Bacteria</taxon>
        <taxon>Bacillati</taxon>
        <taxon>Bacillota</taxon>
        <taxon>Bacilli</taxon>
        <taxon>Bacillales</taxon>
        <taxon>Caryophanaceae</taxon>
        <taxon>Planococcus</taxon>
    </lineage>
</organism>
<evidence type="ECO:0000259" key="4">
    <source>
        <dbReference type="PROSITE" id="PS51462"/>
    </source>
</evidence>
<dbReference type="SUPFAM" id="SSF55811">
    <property type="entry name" value="Nudix"/>
    <property type="match status" value="1"/>
</dbReference>
<dbReference type="Proteomes" id="UP000251002">
    <property type="component" value="Unassembled WGS sequence"/>
</dbReference>
<dbReference type="PROSITE" id="PS00893">
    <property type="entry name" value="NUDIX_BOX"/>
    <property type="match status" value="1"/>
</dbReference>
<dbReference type="PROSITE" id="PS51462">
    <property type="entry name" value="NUDIX"/>
    <property type="match status" value="1"/>
</dbReference>
<dbReference type="InterPro" id="IPR015797">
    <property type="entry name" value="NUDIX_hydrolase-like_dom_sf"/>
</dbReference>
<keyword evidence="6" id="KW-1185">Reference proteome</keyword>
<dbReference type="PANTHER" id="PTHR43046:SF2">
    <property type="entry name" value="8-OXO-DGTP DIPHOSPHATASE-RELATED"/>
    <property type="match status" value="1"/>
</dbReference>
<dbReference type="Pfam" id="PF00293">
    <property type="entry name" value="NUDIX"/>
    <property type="match status" value="1"/>
</dbReference>
<comment type="similarity">
    <text evidence="3">Belongs to the Nudix hydrolase family.</text>
</comment>
<evidence type="ECO:0000256" key="3">
    <source>
        <dbReference type="RuleBase" id="RU003476"/>
    </source>
</evidence>
<dbReference type="InterPro" id="IPR000086">
    <property type="entry name" value="NUDIX_hydrolase_dom"/>
</dbReference>